<feature type="transmembrane region" description="Helical" evidence="1">
    <location>
        <begin position="21"/>
        <end position="44"/>
    </location>
</feature>
<dbReference type="KEGG" id="cep:Cri9333_1955"/>
<organism evidence="2 3">
    <name type="scientific">Crinalium epipsammum PCC 9333</name>
    <dbReference type="NCBI Taxonomy" id="1173022"/>
    <lineage>
        <taxon>Bacteria</taxon>
        <taxon>Bacillati</taxon>
        <taxon>Cyanobacteriota</taxon>
        <taxon>Cyanophyceae</taxon>
        <taxon>Gomontiellales</taxon>
        <taxon>Gomontiellaceae</taxon>
        <taxon>Crinalium</taxon>
    </lineage>
</organism>
<accession>K9W086</accession>
<keyword evidence="3" id="KW-1185">Reference proteome</keyword>
<proteinExistence type="predicted"/>
<dbReference type="RefSeq" id="WP_015202951.1">
    <property type="nucleotide sequence ID" value="NC_019753.1"/>
</dbReference>
<gene>
    <name evidence="2" type="ORF">Cri9333_1955</name>
</gene>
<keyword evidence="1" id="KW-0812">Transmembrane</keyword>
<dbReference type="STRING" id="1173022.Cri9333_1955"/>
<dbReference type="SUPFAM" id="SSF54523">
    <property type="entry name" value="Pili subunits"/>
    <property type="match status" value="1"/>
</dbReference>
<reference evidence="2 3" key="1">
    <citation type="submission" date="2012-06" db="EMBL/GenBank/DDBJ databases">
        <title>Finished chromosome of genome of Crinalium epipsammum PCC 9333.</title>
        <authorList>
            <consortium name="US DOE Joint Genome Institute"/>
            <person name="Gugger M."/>
            <person name="Coursin T."/>
            <person name="Rippka R."/>
            <person name="Tandeau De Marsac N."/>
            <person name="Huntemann M."/>
            <person name="Wei C.-L."/>
            <person name="Han J."/>
            <person name="Detter J.C."/>
            <person name="Han C."/>
            <person name="Tapia R."/>
            <person name="Davenport K."/>
            <person name="Daligault H."/>
            <person name="Erkkila T."/>
            <person name="Gu W."/>
            <person name="Munk A.C.C."/>
            <person name="Teshima H."/>
            <person name="Xu Y."/>
            <person name="Chain P."/>
            <person name="Chen A."/>
            <person name="Krypides N."/>
            <person name="Mavromatis K."/>
            <person name="Markowitz V."/>
            <person name="Szeto E."/>
            <person name="Ivanova N."/>
            <person name="Mikhailova N."/>
            <person name="Ovchinnikova G."/>
            <person name="Pagani I."/>
            <person name="Pati A."/>
            <person name="Goodwin L."/>
            <person name="Peters L."/>
            <person name="Pitluck S."/>
            <person name="Woyke T."/>
            <person name="Kerfeld C."/>
        </authorList>
    </citation>
    <scope>NUCLEOTIDE SEQUENCE [LARGE SCALE GENOMIC DNA]</scope>
    <source>
        <strain evidence="2 3">PCC 9333</strain>
    </source>
</reference>
<dbReference type="AlphaFoldDB" id="K9W086"/>
<dbReference type="InterPro" id="IPR031975">
    <property type="entry name" value="Pilin_GH"/>
</dbReference>
<dbReference type="Proteomes" id="UP000010472">
    <property type="component" value="Chromosome"/>
</dbReference>
<dbReference type="eggNOG" id="COG2165">
    <property type="taxonomic scope" value="Bacteria"/>
</dbReference>
<sequence length="185" mass="20083">MSNNFLNLSPKQLSFIKTSKLLKSSIFVGLVSALGVTITATALLPPLLAQFPIGIVDKARASEPKLTLRNLNQAQKIYYAQKGKFATSIAQLSASVNPDTQNYRYRIVTNPKLPRQVMMTAQAKRNDVKSYTAAMFVTTVNRNQLTVSGVCETVTASSKLPAMPKPPKKGSVQVQCPAGSRLVVK</sequence>
<keyword evidence="1" id="KW-1133">Transmembrane helix</keyword>
<evidence type="ECO:0000256" key="1">
    <source>
        <dbReference type="SAM" id="Phobius"/>
    </source>
</evidence>
<dbReference type="HOGENOM" id="CLU_1459004_0_0_3"/>
<protein>
    <submittedName>
        <fullName evidence="2">General secretion pathway protein H</fullName>
    </submittedName>
</protein>
<dbReference type="EMBL" id="CP003620">
    <property type="protein sequence ID" value="AFZ12835.1"/>
    <property type="molecule type" value="Genomic_DNA"/>
</dbReference>
<dbReference type="Pfam" id="PF16734">
    <property type="entry name" value="Pilin_GH"/>
    <property type="match status" value="1"/>
</dbReference>
<dbReference type="InterPro" id="IPR045584">
    <property type="entry name" value="Pilin-like"/>
</dbReference>
<evidence type="ECO:0000313" key="3">
    <source>
        <dbReference type="Proteomes" id="UP000010472"/>
    </source>
</evidence>
<name>K9W086_9CYAN</name>
<evidence type="ECO:0000313" key="2">
    <source>
        <dbReference type="EMBL" id="AFZ12835.1"/>
    </source>
</evidence>
<dbReference type="Gene3D" id="3.30.700.10">
    <property type="entry name" value="Glycoprotein, Type 4 Pilin"/>
    <property type="match status" value="1"/>
</dbReference>
<keyword evidence="1" id="KW-0472">Membrane</keyword>